<dbReference type="OrthoDB" id="6762284at2759"/>
<proteinExistence type="predicted"/>
<dbReference type="Pfam" id="PF25298">
    <property type="entry name" value="Baculo_FP_2nd"/>
    <property type="match status" value="1"/>
</dbReference>
<reference evidence="3" key="1">
    <citation type="submission" date="2022-01" db="EMBL/GenBank/DDBJ databases">
        <authorList>
            <person name="King R."/>
        </authorList>
    </citation>
    <scope>NUCLEOTIDE SEQUENCE</scope>
</reference>
<keyword evidence="4" id="KW-1185">Reference proteome</keyword>
<evidence type="ECO:0000313" key="3">
    <source>
        <dbReference type="EMBL" id="CAG9760347.1"/>
    </source>
</evidence>
<evidence type="ECO:0000259" key="2">
    <source>
        <dbReference type="Pfam" id="PF25298"/>
    </source>
</evidence>
<protein>
    <recommendedName>
        <fullName evidence="2">FP protein C-terminal domain-containing protein</fullName>
    </recommendedName>
</protein>
<dbReference type="Proteomes" id="UP001152799">
    <property type="component" value="Chromosome 1"/>
</dbReference>
<evidence type="ECO:0000313" key="4">
    <source>
        <dbReference type="Proteomes" id="UP001152799"/>
    </source>
</evidence>
<dbReference type="InterPro" id="IPR057251">
    <property type="entry name" value="FP_C"/>
</dbReference>
<dbReference type="EMBL" id="OU892277">
    <property type="protein sequence ID" value="CAG9760347.1"/>
    <property type="molecule type" value="Genomic_DNA"/>
</dbReference>
<accession>A0A9N9Q8S3</accession>
<feature type="coiled-coil region" evidence="1">
    <location>
        <begin position="2"/>
        <end position="29"/>
    </location>
</feature>
<dbReference type="AlphaFoldDB" id="A0A9N9Q8S3"/>
<gene>
    <name evidence="3" type="ORF">CEUTPL_LOCUS1083</name>
</gene>
<feature type="domain" description="FP protein C-terminal" evidence="2">
    <location>
        <begin position="129"/>
        <end position="178"/>
    </location>
</feature>
<keyword evidence="1" id="KW-0175">Coiled coil</keyword>
<evidence type="ECO:0000256" key="1">
    <source>
        <dbReference type="SAM" id="Coils"/>
    </source>
</evidence>
<sequence>MVNDISRENRTLKEELEKLKSVRNKEKNKKLDKNLCITGLISDESDKENLQNKLHSLFQASEVTVPESEYKVLENIETRNGMKTVISLQNKDKKYVILKTRAKKGKITISSVGVGDENTPIFINEDMSKDTYTLFKKAKDLKNMDYKHVWHRDGKILARKNDDDKPVHIKNEAMLDELLG</sequence>
<name>A0A9N9Q8S3_9CUCU</name>
<organism evidence="3 4">
    <name type="scientific">Ceutorhynchus assimilis</name>
    <name type="common">cabbage seed weevil</name>
    <dbReference type="NCBI Taxonomy" id="467358"/>
    <lineage>
        <taxon>Eukaryota</taxon>
        <taxon>Metazoa</taxon>
        <taxon>Ecdysozoa</taxon>
        <taxon>Arthropoda</taxon>
        <taxon>Hexapoda</taxon>
        <taxon>Insecta</taxon>
        <taxon>Pterygota</taxon>
        <taxon>Neoptera</taxon>
        <taxon>Endopterygota</taxon>
        <taxon>Coleoptera</taxon>
        <taxon>Polyphaga</taxon>
        <taxon>Cucujiformia</taxon>
        <taxon>Curculionidae</taxon>
        <taxon>Ceutorhynchinae</taxon>
        <taxon>Ceutorhynchus</taxon>
    </lineage>
</organism>